<reference evidence="11 12" key="1">
    <citation type="submission" date="2019-08" db="EMBL/GenBank/DDBJ databases">
        <title>Complete genome sequence of Candidatus Uab amorphum.</title>
        <authorList>
            <person name="Shiratori T."/>
            <person name="Suzuki S."/>
            <person name="Kakizawa Y."/>
            <person name="Ishida K."/>
        </authorList>
    </citation>
    <scope>NUCLEOTIDE SEQUENCE [LARGE SCALE GENOMIC DNA]</scope>
    <source>
        <strain evidence="11 12">SRT547</strain>
    </source>
</reference>
<sequence length="753" mass="85458">MLPQADPKEQKKVNLFIKLSQVTGFITKKESLSTQHRLRTTMGRARGELQDLIRKHHIDPELAKMLWTIVQKAPVIHQEKDGEEINVDRLNPVIQRQVFLAEELVKNNIVPLQEINGALMECQENPSLNLGQILLRKRLISSEQFVEINRKVQAATISRTQSLTYLSLKQHDNKIYLNNSNVPQSIGNYEIIREIARGGMGVVYQAKDPDLDKIVALKTIIAGEAADSIDIERFRREAKLTSQLEHPNIVKIHEVGLQENLHYYTMDFVDGVSLSDYVKENKPSLRKLLKIILQVAQSLGAAHTKGIIHRDIKPSNVLVDKSGKPFLTDFGLARQKDGKDGLTMSGVAIGTPAYMSPEQAEGRIREIDQRSDIYSLGAVFYELLCGKPPFSGNSLAETLQMILTQDPIRLKQEVPNIPLKVETICLKCLKKTRNQRYPNAKALIRDIERFLKGDEIKAKRSVPMEALSKMLSKNKSVLFGVVATSLLFCVVVFWMYGSMGSQQNKYDRLSEKLNEAQTQLAEYKDQVDTLKIESNVLKEKLSKKKSVASTDVNVKLTNKELANLFNEAGVAQMQIGRNAAMSLKTFDRALACNPQLWYVYLNKARALTALKKIPEAIDCLNIAIKNKEHLLAKDVYGAYDQRGFCYYLTQQPHKAMKDIEQCFKMQVKPDLYHKKALVQVALGQKQEALNNLNKAIQMQPSITFIFSRGKFLFDNKKFAQAKLDLMQCKRADPNFNAAERERMLAEMRRKGFK</sequence>
<gene>
    <name evidence="11" type="ORF">UABAM_03480</name>
</gene>
<keyword evidence="2" id="KW-0723">Serine/threonine-protein kinase</keyword>
<evidence type="ECO:0000256" key="7">
    <source>
        <dbReference type="PROSITE-ProRule" id="PRU00339"/>
    </source>
</evidence>
<dbReference type="OrthoDB" id="6111975at2"/>
<feature type="repeat" description="TPR" evidence="7">
    <location>
        <begin position="669"/>
        <end position="702"/>
    </location>
</feature>
<keyword evidence="3" id="KW-0808">Transferase</keyword>
<evidence type="ECO:0000256" key="4">
    <source>
        <dbReference type="ARBA" id="ARBA00022741"/>
    </source>
</evidence>
<evidence type="ECO:0000256" key="5">
    <source>
        <dbReference type="ARBA" id="ARBA00022777"/>
    </source>
</evidence>
<dbReference type="PANTHER" id="PTHR43289">
    <property type="entry name" value="MITOGEN-ACTIVATED PROTEIN KINASE KINASE KINASE 20-RELATED"/>
    <property type="match status" value="1"/>
</dbReference>
<dbReference type="RefSeq" id="WP_151969237.1">
    <property type="nucleotide sequence ID" value="NZ_AP019860.1"/>
</dbReference>
<dbReference type="EC" id="2.7.11.1" evidence="1"/>
<dbReference type="Pfam" id="PF13181">
    <property type="entry name" value="TPR_8"/>
    <property type="match status" value="1"/>
</dbReference>
<name>A0A5S9F3V1_UABAM</name>
<dbReference type="PROSITE" id="PS00108">
    <property type="entry name" value="PROTEIN_KINASE_ST"/>
    <property type="match status" value="1"/>
</dbReference>
<feature type="domain" description="Protein kinase" evidence="10">
    <location>
        <begin position="189"/>
        <end position="451"/>
    </location>
</feature>
<dbReference type="GO" id="GO:0005524">
    <property type="term" value="F:ATP binding"/>
    <property type="evidence" value="ECO:0007669"/>
    <property type="project" value="UniProtKB-KW"/>
</dbReference>
<dbReference type="PROSITE" id="PS50011">
    <property type="entry name" value="PROTEIN_KINASE_DOM"/>
    <property type="match status" value="1"/>
</dbReference>
<keyword evidence="5 11" id="KW-0418">Kinase</keyword>
<keyword evidence="6" id="KW-0067">ATP-binding</keyword>
<proteinExistence type="predicted"/>
<keyword evidence="9" id="KW-0812">Transmembrane</keyword>
<dbReference type="CDD" id="cd14014">
    <property type="entry name" value="STKc_PknB_like"/>
    <property type="match status" value="1"/>
</dbReference>
<dbReference type="SUPFAM" id="SSF56112">
    <property type="entry name" value="Protein kinase-like (PK-like)"/>
    <property type="match status" value="1"/>
</dbReference>
<dbReference type="Gene3D" id="3.30.200.20">
    <property type="entry name" value="Phosphorylase Kinase, domain 1"/>
    <property type="match status" value="1"/>
</dbReference>
<evidence type="ECO:0000256" key="8">
    <source>
        <dbReference type="SAM" id="Coils"/>
    </source>
</evidence>
<dbReference type="Pfam" id="PF00069">
    <property type="entry name" value="Pkinase"/>
    <property type="match status" value="1"/>
</dbReference>
<dbReference type="KEGG" id="uam:UABAM_03480"/>
<dbReference type="SMART" id="SM00028">
    <property type="entry name" value="TPR"/>
    <property type="match status" value="5"/>
</dbReference>
<protein>
    <recommendedName>
        <fullName evidence="1">non-specific serine/threonine protein kinase</fullName>
        <ecNumber evidence="1">2.7.11.1</ecNumber>
    </recommendedName>
</protein>
<dbReference type="FunFam" id="1.10.510.10:FF:000021">
    <property type="entry name" value="Serine/threonine protein kinase"/>
    <property type="match status" value="1"/>
</dbReference>
<dbReference type="PROSITE" id="PS50005">
    <property type="entry name" value="TPR"/>
    <property type="match status" value="1"/>
</dbReference>
<evidence type="ECO:0000256" key="1">
    <source>
        <dbReference type="ARBA" id="ARBA00012513"/>
    </source>
</evidence>
<dbReference type="EMBL" id="AP019860">
    <property type="protein sequence ID" value="BBM85117.1"/>
    <property type="molecule type" value="Genomic_DNA"/>
</dbReference>
<dbReference type="InterPro" id="IPR019734">
    <property type="entry name" value="TPR_rpt"/>
</dbReference>
<accession>A0A5S9F3V1</accession>
<evidence type="ECO:0000256" key="2">
    <source>
        <dbReference type="ARBA" id="ARBA00022527"/>
    </source>
</evidence>
<keyword evidence="9" id="KW-0472">Membrane</keyword>
<evidence type="ECO:0000256" key="3">
    <source>
        <dbReference type="ARBA" id="ARBA00022679"/>
    </source>
</evidence>
<evidence type="ECO:0000259" key="10">
    <source>
        <dbReference type="PROSITE" id="PS50011"/>
    </source>
</evidence>
<keyword evidence="7" id="KW-0802">TPR repeat</keyword>
<dbReference type="Gene3D" id="1.25.40.10">
    <property type="entry name" value="Tetratricopeptide repeat domain"/>
    <property type="match status" value="2"/>
</dbReference>
<evidence type="ECO:0000256" key="6">
    <source>
        <dbReference type="ARBA" id="ARBA00022840"/>
    </source>
</evidence>
<dbReference type="AlphaFoldDB" id="A0A5S9F3V1"/>
<organism evidence="11 12">
    <name type="scientific">Uabimicrobium amorphum</name>
    <dbReference type="NCBI Taxonomy" id="2596890"/>
    <lineage>
        <taxon>Bacteria</taxon>
        <taxon>Pseudomonadati</taxon>
        <taxon>Planctomycetota</taxon>
        <taxon>Candidatus Uabimicrobiia</taxon>
        <taxon>Candidatus Uabimicrobiales</taxon>
        <taxon>Candidatus Uabimicrobiaceae</taxon>
        <taxon>Candidatus Uabimicrobium</taxon>
    </lineage>
</organism>
<dbReference type="SMART" id="SM00220">
    <property type="entry name" value="S_TKc"/>
    <property type="match status" value="1"/>
</dbReference>
<dbReference type="InterPro" id="IPR011009">
    <property type="entry name" value="Kinase-like_dom_sf"/>
</dbReference>
<dbReference type="InterPro" id="IPR011990">
    <property type="entry name" value="TPR-like_helical_dom_sf"/>
</dbReference>
<dbReference type="PANTHER" id="PTHR43289:SF6">
    <property type="entry name" value="SERINE_THREONINE-PROTEIN KINASE NEKL-3"/>
    <property type="match status" value="1"/>
</dbReference>
<dbReference type="GO" id="GO:0004674">
    <property type="term" value="F:protein serine/threonine kinase activity"/>
    <property type="evidence" value="ECO:0007669"/>
    <property type="project" value="UniProtKB-KW"/>
</dbReference>
<feature type="transmembrane region" description="Helical" evidence="9">
    <location>
        <begin position="477"/>
        <end position="496"/>
    </location>
</feature>
<keyword evidence="9" id="KW-1133">Transmembrane helix</keyword>
<evidence type="ECO:0000313" key="12">
    <source>
        <dbReference type="Proteomes" id="UP000326354"/>
    </source>
</evidence>
<keyword evidence="8" id="KW-0175">Coiled coil</keyword>
<dbReference type="SUPFAM" id="SSF48452">
    <property type="entry name" value="TPR-like"/>
    <property type="match status" value="1"/>
</dbReference>
<evidence type="ECO:0000256" key="9">
    <source>
        <dbReference type="SAM" id="Phobius"/>
    </source>
</evidence>
<evidence type="ECO:0000313" key="11">
    <source>
        <dbReference type="EMBL" id="BBM85117.1"/>
    </source>
</evidence>
<dbReference type="Gene3D" id="1.10.510.10">
    <property type="entry name" value="Transferase(Phosphotransferase) domain 1"/>
    <property type="match status" value="1"/>
</dbReference>
<dbReference type="InterPro" id="IPR000719">
    <property type="entry name" value="Prot_kinase_dom"/>
</dbReference>
<feature type="coiled-coil region" evidence="8">
    <location>
        <begin position="499"/>
        <end position="540"/>
    </location>
</feature>
<keyword evidence="12" id="KW-1185">Reference proteome</keyword>
<dbReference type="InterPro" id="IPR008271">
    <property type="entry name" value="Ser/Thr_kinase_AS"/>
</dbReference>
<dbReference type="Proteomes" id="UP000326354">
    <property type="component" value="Chromosome"/>
</dbReference>
<keyword evidence="4" id="KW-0547">Nucleotide-binding</keyword>